<keyword evidence="6" id="KW-0378">Hydrolase</keyword>
<evidence type="ECO:0000256" key="8">
    <source>
        <dbReference type="ARBA" id="ARBA00023049"/>
    </source>
</evidence>
<evidence type="ECO:0000259" key="10">
    <source>
        <dbReference type="Pfam" id="PF01431"/>
    </source>
</evidence>
<evidence type="ECO:0000259" key="11">
    <source>
        <dbReference type="Pfam" id="PF05649"/>
    </source>
</evidence>
<dbReference type="PROSITE" id="PS51885">
    <property type="entry name" value="NEPRILYSIN"/>
    <property type="match status" value="1"/>
</dbReference>
<sequence length="686" mass="78695">MRVVGRLVGILWLLGISQANPINQPQEEKTARQTKAQEILRYMNTTADPCEDFYEFTCGNYGKYHTPSQENPKIGVMQNLQTKMKEKLKVLLAARDSPSDTAIDKQAKIFYRSCLNMAANNQSHADKRKAIAHEFGQVPILMEQEGVAWPAENFDWLHTVANMAHKLGVVVLLEFGVAIDFANNSVNRLYISQQEFPVPSKAIYLKEEYKPLRDHYKNAIAADLMVFLNVSAELATQAADAIVDFECMLAEGMMDAQEGLGMAELYKLMTQEEAFKKYASHMDIKKHASDVFGPLPEDLKVYMQHDYFVHLHSTVSKVPKSTLANYIFYKLLKNFIFVQPETEEKRQNECLDAMKKYFFKNLDNMYYRHQITSDSGKGISEIWRELKKSYQKSLESTELNWIQEDTRKYAVKKLQAMSIEILSYEHYDFNKTHGNLSLDEHDYIGNLRKMLEVMAAIERAKINEPPQSIDFGQQVSMTPVHMVLENAIKVPVAFLQPQTTWCQHFPNALNYGSMGSVLAHELLHGFDDTGRTYDLRGNNYEWWDSESSAQFDNRTKCLRAQYTGYSYGGHQLPDMANQGENIADNGGVRMAYQAYMNWFNNAKPTIEMETLPSLNYTNWQLFFIGYAQIWCETTLEEFQSAMASMDAHVPEKMRVIGPLSNFEAFSKAYQCPLGSGMNPQKKCKIY</sequence>
<dbReference type="PRINTS" id="PR00786">
    <property type="entry name" value="NEPRILYSIN"/>
</dbReference>
<evidence type="ECO:0000256" key="5">
    <source>
        <dbReference type="ARBA" id="ARBA00022723"/>
    </source>
</evidence>
<keyword evidence="5" id="KW-0479">Metal-binding</keyword>
<dbReference type="GO" id="GO:0005886">
    <property type="term" value="C:plasma membrane"/>
    <property type="evidence" value="ECO:0007669"/>
    <property type="project" value="UniProtKB-SubCell"/>
</dbReference>
<evidence type="ECO:0000256" key="6">
    <source>
        <dbReference type="ARBA" id="ARBA00022801"/>
    </source>
</evidence>
<dbReference type="OrthoDB" id="6475849at2759"/>
<dbReference type="InterPro" id="IPR000718">
    <property type="entry name" value="Peptidase_M13"/>
</dbReference>
<dbReference type="PANTHER" id="PTHR11733">
    <property type="entry name" value="ZINC METALLOPROTEASE FAMILY M13 NEPRILYSIN-RELATED"/>
    <property type="match status" value="1"/>
</dbReference>
<dbReference type="InterPro" id="IPR042089">
    <property type="entry name" value="Peptidase_M13_dom_2"/>
</dbReference>
<organism evidence="12 13">
    <name type="scientific">Stomoxys calcitrans</name>
    <name type="common">Stable fly</name>
    <name type="synonym">Conops calcitrans</name>
    <dbReference type="NCBI Taxonomy" id="35570"/>
    <lineage>
        <taxon>Eukaryota</taxon>
        <taxon>Metazoa</taxon>
        <taxon>Ecdysozoa</taxon>
        <taxon>Arthropoda</taxon>
        <taxon>Hexapoda</taxon>
        <taxon>Insecta</taxon>
        <taxon>Pterygota</taxon>
        <taxon>Neoptera</taxon>
        <taxon>Endopterygota</taxon>
        <taxon>Diptera</taxon>
        <taxon>Brachycera</taxon>
        <taxon>Muscomorpha</taxon>
        <taxon>Muscoidea</taxon>
        <taxon>Muscidae</taxon>
        <taxon>Stomoxys</taxon>
    </lineage>
</organism>
<dbReference type="VEuPathDB" id="VectorBase:SCAU004055"/>
<evidence type="ECO:0000256" key="2">
    <source>
        <dbReference type="ARBA" id="ARBA00004401"/>
    </source>
</evidence>
<dbReference type="InterPro" id="IPR018497">
    <property type="entry name" value="Peptidase_M13_C"/>
</dbReference>
<keyword evidence="7" id="KW-0862">Zinc</keyword>
<evidence type="ECO:0000256" key="3">
    <source>
        <dbReference type="ARBA" id="ARBA00007357"/>
    </source>
</evidence>
<dbReference type="InterPro" id="IPR008753">
    <property type="entry name" value="Peptidase_M13_N"/>
</dbReference>
<dbReference type="GO" id="GO:0046872">
    <property type="term" value="F:metal ion binding"/>
    <property type="evidence" value="ECO:0007669"/>
    <property type="project" value="UniProtKB-KW"/>
</dbReference>
<dbReference type="GO" id="GO:0016485">
    <property type="term" value="P:protein processing"/>
    <property type="evidence" value="ECO:0007669"/>
    <property type="project" value="TreeGrafter"/>
</dbReference>
<feature type="signal peptide" evidence="9">
    <location>
        <begin position="1"/>
        <end position="19"/>
    </location>
</feature>
<evidence type="ECO:0000256" key="7">
    <source>
        <dbReference type="ARBA" id="ARBA00022833"/>
    </source>
</evidence>
<feature type="chain" id="PRO_5009325973" description="Peptidase M13 C-terminal domain-containing protein" evidence="9">
    <location>
        <begin position="20"/>
        <end position="686"/>
    </location>
</feature>
<dbReference type="CDD" id="cd08662">
    <property type="entry name" value="M13"/>
    <property type="match status" value="1"/>
</dbReference>
<dbReference type="Gene3D" id="1.10.1380.10">
    <property type="entry name" value="Neutral endopeptidase , domain2"/>
    <property type="match status" value="1"/>
</dbReference>
<keyword evidence="8" id="KW-0482">Metalloprotease</keyword>
<dbReference type="Gene3D" id="3.40.390.10">
    <property type="entry name" value="Collagenase (Catalytic Domain)"/>
    <property type="match status" value="1"/>
</dbReference>
<comment type="cofactor">
    <cofactor evidence="1">
        <name>Zn(2+)</name>
        <dbReference type="ChEBI" id="CHEBI:29105"/>
    </cofactor>
</comment>
<keyword evidence="4" id="KW-0645">Protease</keyword>
<evidence type="ECO:0000256" key="9">
    <source>
        <dbReference type="SAM" id="SignalP"/>
    </source>
</evidence>
<evidence type="ECO:0000256" key="1">
    <source>
        <dbReference type="ARBA" id="ARBA00001947"/>
    </source>
</evidence>
<proteinExistence type="inferred from homology"/>
<name>A0A1I8P1P7_STOCA</name>
<keyword evidence="13" id="KW-1185">Reference proteome</keyword>
<dbReference type="AlphaFoldDB" id="A0A1I8P1P7"/>
<evidence type="ECO:0000313" key="12">
    <source>
        <dbReference type="EnsemblMetazoa" id="SCAU004055-PA"/>
    </source>
</evidence>
<comment type="subcellular location">
    <subcellularLocation>
        <location evidence="2">Cell membrane</location>
        <topology evidence="2">Single-pass type II membrane protein</topology>
    </subcellularLocation>
</comment>
<evidence type="ECO:0000256" key="4">
    <source>
        <dbReference type="ARBA" id="ARBA00022670"/>
    </source>
</evidence>
<evidence type="ECO:0000313" key="13">
    <source>
        <dbReference type="Proteomes" id="UP000095300"/>
    </source>
</evidence>
<reference evidence="12" key="1">
    <citation type="submission" date="2020-05" db="UniProtKB">
        <authorList>
            <consortium name="EnsemblMetazoa"/>
        </authorList>
    </citation>
    <scope>IDENTIFICATION</scope>
    <source>
        <strain evidence="12">USDA</strain>
    </source>
</reference>
<evidence type="ECO:0008006" key="14">
    <source>
        <dbReference type="Google" id="ProtNLM"/>
    </source>
</evidence>
<dbReference type="EnsemblMetazoa" id="SCAU004055-RA">
    <property type="protein sequence ID" value="SCAU004055-PA"/>
    <property type="gene ID" value="SCAU004055"/>
</dbReference>
<dbReference type="InterPro" id="IPR024079">
    <property type="entry name" value="MetalloPept_cat_dom_sf"/>
</dbReference>
<accession>A0A1I8P1P7</accession>
<dbReference type="Proteomes" id="UP000095300">
    <property type="component" value="Unassembled WGS sequence"/>
</dbReference>
<dbReference type="GO" id="GO:0004222">
    <property type="term" value="F:metalloendopeptidase activity"/>
    <property type="evidence" value="ECO:0007669"/>
    <property type="project" value="InterPro"/>
</dbReference>
<protein>
    <recommendedName>
        <fullName evidence="14">Peptidase M13 C-terminal domain-containing protein</fullName>
    </recommendedName>
</protein>
<keyword evidence="9" id="KW-0732">Signal</keyword>
<feature type="domain" description="Peptidase M13 C-terminal" evidence="10">
    <location>
        <begin position="485"/>
        <end position="685"/>
    </location>
</feature>
<dbReference type="Pfam" id="PF01431">
    <property type="entry name" value="Peptidase_M13"/>
    <property type="match status" value="1"/>
</dbReference>
<dbReference type="PANTHER" id="PTHR11733:SF238">
    <property type="entry name" value="FI07649P-RELATED"/>
    <property type="match status" value="1"/>
</dbReference>
<feature type="domain" description="Peptidase M13 N-terminal" evidence="11">
    <location>
        <begin position="49"/>
        <end position="421"/>
    </location>
</feature>
<comment type="similarity">
    <text evidence="3">Belongs to the peptidase M13 family.</text>
</comment>
<dbReference type="KEGG" id="scac:106096225"/>
<dbReference type="Pfam" id="PF05649">
    <property type="entry name" value="Peptidase_M13_N"/>
    <property type="match status" value="1"/>
</dbReference>
<dbReference type="SUPFAM" id="SSF55486">
    <property type="entry name" value="Metalloproteases ('zincins'), catalytic domain"/>
    <property type="match status" value="1"/>
</dbReference>
<gene>
    <name evidence="12" type="primary">106096225</name>
</gene>